<keyword evidence="2" id="KW-1185">Reference proteome</keyword>
<comment type="caution">
    <text evidence="1">The sequence shown here is derived from an EMBL/GenBank/DDBJ whole genome shotgun (WGS) entry which is preliminary data.</text>
</comment>
<protein>
    <submittedName>
        <fullName evidence="1">Uncharacterized protein</fullName>
    </submittedName>
</protein>
<dbReference type="Proteomes" id="UP001284537">
    <property type="component" value="Unassembled WGS sequence"/>
</dbReference>
<accession>A0ABU4UN24</accession>
<evidence type="ECO:0000313" key="2">
    <source>
        <dbReference type="Proteomes" id="UP001284537"/>
    </source>
</evidence>
<reference evidence="1 2" key="1">
    <citation type="submission" date="2023-11" db="EMBL/GenBank/DDBJ databases">
        <authorList>
            <person name="Ouyang M.-Y."/>
        </authorList>
    </citation>
    <scope>NUCLEOTIDE SEQUENCE [LARGE SCALE GENOMIC DNA]</scope>
    <source>
        <strain evidence="1 2">OY6</strain>
    </source>
</reference>
<dbReference type="EMBL" id="JAXARY010000035">
    <property type="protein sequence ID" value="MDX8130257.1"/>
    <property type="molecule type" value="Genomic_DNA"/>
</dbReference>
<proteinExistence type="predicted"/>
<sequence length="217" mass="24010">MTAISDFVANPKQFLKNNVLRVLFTMPAQPNSIGMFKFERKNYDAVKLATGANIPCYSLVPIHGQEATIFSRNATSANRDYLRAYWCPYEDDAMHSIMVGAGADFMFTSNMDGCSFGVGSATPTGDRRVAHINLRSQPNSHNLQDGTLAVQSLTDHHVKPDRYMKSSRTPGSIPGEIKATTIGIRNTATGAWSFHYQQYRLLGGQINQVYLLALKNV</sequence>
<gene>
    <name evidence="1" type="ORF">QLH52_23405</name>
</gene>
<organism evidence="1 2">
    <name type="scientific">Methylomonas defluvii</name>
    <dbReference type="NCBI Taxonomy" id="3045149"/>
    <lineage>
        <taxon>Bacteria</taxon>
        <taxon>Pseudomonadati</taxon>
        <taxon>Pseudomonadota</taxon>
        <taxon>Gammaproteobacteria</taxon>
        <taxon>Methylococcales</taxon>
        <taxon>Methylococcaceae</taxon>
        <taxon>Methylomonas</taxon>
    </lineage>
</organism>
<dbReference type="RefSeq" id="WP_101053078.1">
    <property type="nucleotide sequence ID" value="NZ_JAXARY010000035.1"/>
</dbReference>
<evidence type="ECO:0000313" key="1">
    <source>
        <dbReference type="EMBL" id="MDX8130257.1"/>
    </source>
</evidence>
<name>A0ABU4UN24_9GAMM</name>